<keyword evidence="8" id="KW-1185">Reference proteome</keyword>
<dbReference type="PANTHER" id="PTHR43701:SF5">
    <property type="entry name" value="MEMBRANE TRANSPORTER PROTEIN-RELATED"/>
    <property type="match status" value="1"/>
</dbReference>
<comment type="caution">
    <text evidence="7">The sequence shown here is derived from an EMBL/GenBank/DDBJ whole genome shotgun (WGS) entry which is preliminary data.</text>
</comment>
<organism evidence="7 8">
    <name type="scientific">Williamsoniiplasma lucivorax</name>
    <dbReference type="NCBI Taxonomy" id="209274"/>
    <lineage>
        <taxon>Bacteria</taxon>
        <taxon>Bacillati</taxon>
        <taxon>Mycoplasmatota</taxon>
        <taxon>Mollicutes</taxon>
        <taxon>Entomoplasmatales</taxon>
        <taxon>Williamsoniiplasma</taxon>
    </lineage>
</organism>
<proteinExistence type="inferred from homology"/>
<keyword evidence="3 6" id="KW-0812">Transmembrane</keyword>
<feature type="transmembrane region" description="Helical" evidence="6">
    <location>
        <begin position="199"/>
        <end position="216"/>
    </location>
</feature>
<evidence type="ECO:0000256" key="2">
    <source>
        <dbReference type="ARBA" id="ARBA00009142"/>
    </source>
</evidence>
<reference evidence="7 8" key="1">
    <citation type="submission" date="2017-11" db="EMBL/GenBank/DDBJ databases">
        <title>Genome sequence of Entomoplasma lucivorax PIPN-2 (ATCC 49196).</title>
        <authorList>
            <person name="Lo W.-S."/>
            <person name="Gasparich G.E."/>
            <person name="Kuo C.-H."/>
        </authorList>
    </citation>
    <scope>NUCLEOTIDE SEQUENCE [LARGE SCALE GENOMIC DNA]</scope>
    <source>
        <strain evidence="7 8">PIPN-2</strain>
    </source>
</reference>
<dbReference type="RefSeq" id="WP_028126397.1">
    <property type="nucleotide sequence ID" value="NZ_PHNE01000002.1"/>
</dbReference>
<evidence type="ECO:0000256" key="3">
    <source>
        <dbReference type="ARBA" id="ARBA00022692"/>
    </source>
</evidence>
<feature type="transmembrane region" description="Helical" evidence="6">
    <location>
        <begin position="154"/>
        <end position="170"/>
    </location>
</feature>
<evidence type="ECO:0000256" key="5">
    <source>
        <dbReference type="ARBA" id="ARBA00023136"/>
    </source>
</evidence>
<evidence type="ECO:0000313" key="8">
    <source>
        <dbReference type="Proteomes" id="UP000237865"/>
    </source>
</evidence>
<feature type="transmembrane region" description="Helical" evidence="6">
    <location>
        <begin position="102"/>
        <end position="127"/>
    </location>
</feature>
<evidence type="ECO:0000256" key="1">
    <source>
        <dbReference type="ARBA" id="ARBA00004141"/>
    </source>
</evidence>
<feature type="transmembrane region" description="Helical" evidence="6">
    <location>
        <begin position="255"/>
        <end position="273"/>
    </location>
</feature>
<name>A0A2S5RDR3_9MOLU</name>
<sequence>MGMVETIVLLFFLTLLISFLGSLSGVGGGILYVPLLLLVVGDYYGIDQIKFISTFLVFTSALFNVLLEAYKKNINYWIILLAIIFATPAIFLGQYLNTVFNALIIKIIIIVFLGIVTLLLLLSEYVFKQKTYSKKPPQNKFWIVPLNKNDQTQINLLIIPVVAFCSGIITALTGMGGGPVIMPALILLCYLNMKQATPISHTIIMVSSFVSLMLNYQTFTNQTITLNYLLPLSVAAIGSTTLAFVLKKHFHKEIYIKWLLIILIWASIIKMIVDIV</sequence>
<feature type="transmembrane region" description="Helical" evidence="6">
    <location>
        <begin position="228"/>
        <end position="246"/>
    </location>
</feature>
<accession>A0A2S5RDR3</accession>
<keyword evidence="4 6" id="KW-1133">Transmembrane helix</keyword>
<evidence type="ECO:0000256" key="4">
    <source>
        <dbReference type="ARBA" id="ARBA00022989"/>
    </source>
</evidence>
<dbReference type="Pfam" id="PF01925">
    <property type="entry name" value="TauE"/>
    <property type="match status" value="1"/>
</dbReference>
<comment type="subcellular location">
    <subcellularLocation>
        <location evidence="6">Cell membrane</location>
        <topology evidence="6">Multi-pass membrane protein</topology>
    </subcellularLocation>
    <subcellularLocation>
        <location evidence="1">Membrane</location>
        <topology evidence="1">Multi-pass membrane protein</topology>
    </subcellularLocation>
</comment>
<protein>
    <recommendedName>
        <fullName evidence="6">Probable membrane transporter protein</fullName>
    </recommendedName>
</protein>
<feature type="transmembrane region" description="Helical" evidence="6">
    <location>
        <begin position="49"/>
        <end position="67"/>
    </location>
</feature>
<evidence type="ECO:0000256" key="6">
    <source>
        <dbReference type="RuleBase" id="RU363041"/>
    </source>
</evidence>
<dbReference type="InterPro" id="IPR051598">
    <property type="entry name" value="TSUP/Inactive_protease-like"/>
</dbReference>
<dbReference type="EMBL" id="PHNE01000002">
    <property type="protein sequence ID" value="PPE05438.1"/>
    <property type="molecule type" value="Genomic_DNA"/>
</dbReference>
<evidence type="ECO:0000313" key="7">
    <source>
        <dbReference type="EMBL" id="PPE05438.1"/>
    </source>
</evidence>
<dbReference type="PANTHER" id="PTHR43701">
    <property type="entry name" value="MEMBRANE TRANSPORTER PROTEIN MJ0441-RELATED"/>
    <property type="match status" value="1"/>
</dbReference>
<keyword evidence="5 6" id="KW-0472">Membrane</keyword>
<dbReference type="AlphaFoldDB" id="A0A2S5RDR3"/>
<gene>
    <name evidence="7" type="ORF">ELUCI_v1c05300</name>
</gene>
<keyword evidence="6" id="KW-1003">Cell membrane</keyword>
<dbReference type="GO" id="GO:0005886">
    <property type="term" value="C:plasma membrane"/>
    <property type="evidence" value="ECO:0007669"/>
    <property type="project" value="UniProtKB-SubCell"/>
</dbReference>
<dbReference type="Proteomes" id="UP000237865">
    <property type="component" value="Unassembled WGS sequence"/>
</dbReference>
<feature type="transmembrane region" description="Helical" evidence="6">
    <location>
        <begin position="74"/>
        <end position="96"/>
    </location>
</feature>
<dbReference type="InterPro" id="IPR002781">
    <property type="entry name" value="TM_pro_TauE-like"/>
</dbReference>
<comment type="similarity">
    <text evidence="2 6">Belongs to the 4-toluene sulfonate uptake permease (TSUP) (TC 2.A.102) family.</text>
</comment>